<dbReference type="Proteomes" id="UP000191988">
    <property type="component" value="Unassembled WGS sequence"/>
</dbReference>
<dbReference type="STRING" id="1183432.AGR3A_Lc180142"/>
<proteinExistence type="predicted"/>
<evidence type="ECO:0000313" key="1">
    <source>
        <dbReference type="EMBL" id="CUX61671.1"/>
    </source>
</evidence>
<dbReference type="AlphaFoldDB" id="A0A1S7S2H8"/>
<evidence type="ECO:0000313" key="2">
    <source>
        <dbReference type="Proteomes" id="UP000191988"/>
    </source>
</evidence>
<accession>A0A1S7S2H8</accession>
<dbReference type="EMBL" id="FBWK01000054">
    <property type="protein sequence ID" value="CUX61671.1"/>
    <property type="molecule type" value="Genomic_DNA"/>
</dbReference>
<dbReference type="RefSeq" id="WP_080843158.1">
    <property type="nucleotide sequence ID" value="NZ_LT009724.1"/>
</dbReference>
<protein>
    <submittedName>
        <fullName evidence="1">Uncharacterized protein</fullName>
    </submittedName>
</protein>
<name>A0A1S7S2H8_9HYPH</name>
<sequence>MTDFRAEDAGKALSVIAEKLHLAGILTQEGRSALSDESKNIIKQKRSKSWSVEIKPARPISFARAKDKDGHDIQLNLISKIKVAQIDEHHPPFESLDIALEMFDRVGDPIGRWHVDRANAGQSGPSYHLQFGGHARGHRATDFPVKEPRWCHPPMEIALLCEVVSANFFEALWKKHLRDDPAWCKSIQLFQQLCFEAYAKILADCLRVGQSTALGSMWGDRWVQKAKK</sequence>
<gene>
    <name evidence="1" type="ORF">AGR3A_Lc180142</name>
</gene>
<reference evidence="2" key="1">
    <citation type="submission" date="2016-01" db="EMBL/GenBank/DDBJ databases">
        <authorList>
            <person name="Regsiter A."/>
            <person name="william w."/>
        </authorList>
    </citation>
    <scope>NUCLEOTIDE SEQUENCE [LARGE SCALE GENOMIC DNA]</scope>
    <source>
        <strain evidence="2">CFBP 6623</strain>
    </source>
</reference>
<organism evidence="1 2">
    <name type="scientific">Agrobacterium tomkonis CFBP 6623</name>
    <dbReference type="NCBI Taxonomy" id="1183432"/>
    <lineage>
        <taxon>Bacteria</taxon>
        <taxon>Pseudomonadati</taxon>
        <taxon>Pseudomonadota</taxon>
        <taxon>Alphaproteobacteria</taxon>
        <taxon>Hyphomicrobiales</taxon>
        <taxon>Rhizobiaceae</taxon>
        <taxon>Rhizobium/Agrobacterium group</taxon>
        <taxon>Agrobacterium</taxon>
        <taxon>Agrobacterium tumefaciens complex</taxon>
    </lineage>
</organism>
<keyword evidence="2" id="KW-1185">Reference proteome</keyword>